<dbReference type="SUPFAM" id="SSF52540">
    <property type="entry name" value="P-loop containing nucleoside triphosphate hydrolases"/>
    <property type="match status" value="1"/>
</dbReference>
<evidence type="ECO:0000313" key="1">
    <source>
        <dbReference type="EMBL" id="BAU31233.1"/>
    </source>
</evidence>
<accession>A0A0U5B9A5</accession>
<dbReference type="EMBL" id="AP017315">
    <property type="protein sequence ID" value="BAU31233.1"/>
    <property type="molecule type" value="Genomic_DNA"/>
</dbReference>
<protein>
    <recommendedName>
        <fullName evidence="3">Pantothenate kinase</fullName>
    </recommendedName>
</protein>
<evidence type="ECO:0008006" key="3">
    <source>
        <dbReference type="Google" id="ProtNLM"/>
    </source>
</evidence>
<dbReference type="KEGG" id="malk:MalAC0309_0358"/>
<evidence type="ECO:0000313" key="2">
    <source>
        <dbReference type="Proteomes" id="UP000218965"/>
    </source>
</evidence>
<name>A0A0U5B9A5_9MICO</name>
<dbReference type="InterPro" id="IPR027417">
    <property type="entry name" value="P-loop_NTPase"/>
</dbReference>
<dbReference type="PANTHER" id="PTHR10285">
    <property type="entry name" value="URIDINE KINASE"/>
    <property type="match status" value="1"/>
</dbReference>
<sequence>MTTPSTPFPRESQRETIASLTAHLRHLAAGGERVLLGIAGAPGAGKSVLTDALLDALGSDAVAVGMDAFHLADSELRRLGRWERKGAPDTFDVDGYVSLLERIAARDRPVYAPDFDRQLEAAVAGSVLVDPNTPIVITEGNYLLLESGGWARVRPLLTEVWFLRTDEAARKAWLIARHERYGRSPQDAEAWALGTDQRNAEVVLATAERADKVFALEDRVGGQHGAH</sequence>
<dbReference type="OrthoDB" id="3192509at2"/>
<dbReference type="AlphaFoldDB" id="A0A0U5B9A5"/>
<dbReference type="Gene3D" id="3.40.50.300">
    <property type="entry name" value="P-loop containing nucleotide triphosphate hydrolases"/>
    <property type="match status" value="1"/>
</dbReference>
<gene>
    <name evidence="1" type="ORF">MalAC0309_0358</name>
</gene>
<dbReference type="RefSeq" id="WP_096420304.1">
    <property type="nucleotide sequence ID" value="NZ_AP017315.1"/>
</dbReference>
<organism evidence="1 2">
    <name type="scientific">Microcella alkaliphila</name>
    <dbReference type="NCBI Taxonomy" id="279828"/>
    <lineage>
        <taxon>Bacteria</taxon>
        <taxon>Bacillati</taxon>
        <taxon>Actinomycetota</taxon>
        <taxon>Actinomycetes</taxon>
        <taxon>Micrococcales</taxon>
        <taxon>Microbacteriaceae</taxon>
        <taxon>Microcella</taxon>
    </lineage>
</organism>
<dbReference type="Proteomes" id="UP000218965">
    <property type="component" value="Chromosome"/>
</dbReference>
<dbReference type="NCBIfam" id="NF006743">
    <property type="entry name" value="PRK09270.1-2"/>
    <property type="match status" value="1"/>
</dbReference>
<reference evidence="1 2" key="2">
    <citation type="submission" date="2016-01" db="EMBL/GenBank/DDBJ databases">
        <title>Microcella alkaliphila JAM AC0309 whole genome shotgun sequence.</title>
        <authorList>
            <person name="Kurata A."/>
            <person name="Hirose Y."/>
            <person name="Kishimoto N."/>
            <person name="Kobayashi T."/>
        </authorList>
    </citation>
    <scope>NUCLEOTIDE SEQUENCE [LARGE SCALE GENOMIC DNA]</scope>
    <source>
        <strain evidence="1 2">JAM AC0309</strain>
    </source>
</reference>
<proteinExistence type="predicted"/>
<reference evidence="2" key="1">
    <citation type="submission" date="2015-12" db="EMBL/GenBank/DDBJ databases">
        <authorList>
            <person name="Shamseldin A."/>
            <person name="Moawad H."/>
            <person name="Abd El-Rahim W.M."/>
            <person name="Sadowsky M.J."/>
        </authorList>
    </citation>
    <scope>NUCLEOTIDE SEQUENCE [LARGE SCALE GENOMIC DNA]</scope>
    <source>
        <strain evidence="2">JAM AC0309</strain>
    </source>
</reference>